<evidence type="ECO:0000256" key="4">
    <source>
        <dbReference type="ARBA" id="ARBA00022729"/>
    </source>
</evidence>
<comment type="subcellular location">
    <subcellularLocation>
        <location evidence="1">Membrane</location>
        <topology evidence="1">Lipid-anchor</topology>
    </subcellularLocation>
</comment>
<dbReference type="NCBIfam" id="TIGR02887">
    <property type="entry name" value="spore_ger_x_C"/>
    <property type="match status" value="1"/>
</dbReference>
<dbReference type="EMBL" id="JBHMAF010000100">
    <property type="protein sequence ID" value="MFB9759863.1"/>
    <property type="molecule type" value="Genomic_DNA"/>
</dbReference>
<comment type="similarity">
    <text evidence="2">Belongs to the GerABKC lipoprotein family.</text>
</comment>
<evidence type="ECO:0000313" key="11">
    <source>
        <dbReference type="Proteomes" id="UP001589609"/>
    </source>
</evidence>
<keyword evidence="4" id="KW-0732">Signal</keyword>
<dbReference type="InterPro" id="IPR057336">
    <property type="entry name" value="GerAC_N"/>
</dbReference>
<sequence>MKRILMLLIVTIPLLSGCWSRQEVNDIAIVLGVALDKAKNGHIQLALQMAVPKAASGSNEGSSSAESTTLVSAEGSTIMDAYRIIQEKLPREVFFAHGRVIVIGEELARDGVSSILDFFSRHRQAHLRNYLLFTKGEAIDILQTNPQFESFTSEEIREKEKTGVGISVQVRDFFGRLLKDGEEPIAAQISNLPVRAVSRKGGKGAGTSKVVPSITGTAVFQGDRLIGWLDDKETRGILWIRNEFESGVMTVPIPKGKGGGRIGAQIFKVSTKIKPILHNNKLKVKIETYGEVEIFENDSRLDLSNPAVLNTLQLVFEKYVQTRMQLTLDKAQKKLKSDIFGFGQAVYRANPKKWETYYKTRWYDTYPNLEVEIAPHIRVQGTGFTTKEILLPETKK</sequence>
<dbReference type="Proteomes" id="UP001589609">
    <property type="component" value="Unassembled WGS sequence"/>
</dbReference>
<dbReference type="PANTHER" id="PTHR35789:SF1">
    <property type="entry name" value="SPORE GERMINATION PROTEIN B3"/>
    <property type="match status" value="1"/>
</dbReference>
<evidence type="ECO:0000256" key="6">
    <source>
        <dbReference type="ARBA" id="ARBA00023139"/>
    </source>
</evidence>
<evidence type="ECO:0000256" key="3">
    <source>
        <dbReference type="ARBA" id="ARBA00022544"/>
    </source>
</evidence>
<dbReference type="Pfam" id="PF25198">
    <property type="entry name" value="Spore_GerAC_N"/>
    <property type="match status" value="1"/>
</dbReference>
<evidence type="ECO:0000256" key="1">
    <source>
        <dbReference type="ARBA" id="ARBA00004635"/>
    </source>
</evidence>
<accession>A0ABV5WI29</accession>
<feature type="domain" description="Spore germination GerAC-like C-terminal" evidence="8">
    <location>
        <begin position="215"/>
        <end position="383"/>
    </location>
</feature>
<evidence type="ECO:0000256" key="7">
    <source>
        <dbReference type="ARBA" id="ARBA00023288"/>
    </source>
</evidence>
<dbReference type="PROSITE" id="PS51257">
    <property type="entry name" value="PROKAR_LIPOPROTEIN"/>
    <property type="match status" value="1"/>
</dbReference>
<evidence type="ECO:0000313" key="10">
    <source>
        <dbReference type="EMBL" id="MFB9759863.1"/>
    </source>
</evidence>
<dbReference type="RefSeq" id="WP_379950194.1">
    <property type="nucleotide sequence ID" value="NZ_JBHMAF010000100.1"/>
</dbReference>
<gene>
    <name evidence="10" type="ORF">ACFFMS_15825</name>
</gene>
<dbReference type="InterPro" id="IPR046953">
    <property type="entry name" value="Spore_GerAC-like_C"/>
</dbReference>
<comment type="caution">
    <text evidence="10">The sequence shown here is derived from an EMBL/GenBank/DDBJ whole genome shotgun (WGS) entry which is preliminary data.</text>
</comment>
<proteinExistence type="inferred from homology"/>
<evidence type="ECO:0000256" key="5">
    <source>
        <dbReference type="ARBA" id="ARBA00023136"/>
    </source>
</evidence>
<dbReference type="InterPro" id="IPR038501">
    <property type="entry name" value="Spore_GerAC_C_sf"/>
</dbReference>
<evidence type="ECO:0000256" key="2">
    <source>
        <dbReference type="ARBA" id="ARBA00007886"/>
    </source>
</evidence>
<keyword evidence="3" id="KW-0309">Germination</keyword>
<name>A0ABV5WI29_9BACI</name>
<dbReference type="Gene3D" id="6.20.190.10">
    <property type="entry name" value="Nutrient germinant receptor protein C, domain 1"/>
    <property type="match status" value="1"/>
</dbReference>
<dbReference type="PANTHER" id="PTHR35789">
    <property type="entry name" value="SPORE GERMINATION PROTEIN B3"/>
    <property type="match status" value="1"/>
</dbReference>
<keyword evidence="7" id="KW-0449">Lipoprotein</keyword>
<organism evidence="10 11">
    <name type="scientific">Ectobacillus funiculus</name>
    <dbReference type="NCBI Taxonomy" id="137993"/>
    <lineage>
        <taxon>Bacteria</taxon>
        <taxon>Bacillati</taxon>
        <taxon>Bacillota</taxon>
        <taxon>Bacilli</taxon>
        <taxon>Bacillales</taxon>
        <taxon>Bacillaceae</taxon>
        <taxon>Ectobacillus</taxon>
    </lineage>
</organism>
<evidence type="ECO:0000259" key="9">
    <source>
        <dbReference type="Pfam" id="PF25198"/>
    </source>
</evidence>
<keyword evidence="6" id="KW-0564">Palmitate</keyword>
<protein>
    <submittedName>
        <fullName evidence="10">Ger(X)C family spore germination protein</fullName>
    </submittedName>
</protein>
<reference evidence="10 11" key="1">
    <citation type="submission" date="2024-09" db="EMBL/GenBank/DDBJ databases">
        <authorList>
            <person name="Sun Q."/>
            <person name="Mori K."/>
        </authorList>
    </citation>
    <scope>NUCLEOTIDE SEQUENCE [LARGE SCALE GENOMIC DNA]</scope>
    <source>
        <strain evidence="10 11">JCM 11201</strain>
    </source>
</reference>
<feature type="domain" description="Spore germination protein N-terminal" evidence="9">
    <location>
        <begin position="21"/>
        <end position="189"/>
    </location>
</feature>
<keyword evidence="5" id="KW-0472">Membrane</keyword>
<evidence type="ECO:0000259" key="8">
    <source>
        <dbReference type="Pfam" id="PF05504"/>
    </source>
</evidence>
<dbReference type="InterPro" id="IPR008844">
    <property type="entry name" value="Spore_GerAC-like"/>
</dbReference>
<dbReference type="Pfam" id="PF05504">
    <property type="entry name" value="Spore_GerAC"/>
    <property type="match status" value="1"/>
</dbReference>
<keyword evidence="11" id="KW-1185">Reference proteome</keyword>
<dbReference type="Gene3D" id="3.30.300.210">
    <property type="entry name" value="Nutrient germinant receptor protein C, domain 3"/>
    <property type="match status" value="1"/>
</dbReference>